<reference evidence="2" key="2">
    <citation type="submission" date="2020-11" db="EMBL/GenBank/DDBJ databases">
        <authorList>
            <person name="McCartney M.A."/>
            <person name="Auch B."/>
            <person name="Kono T."/>
            <person name="Mallez S."/>
            <person name="Becker A."/>
            <person name="Gohl D.M."/>
            <person name="Silverstein K.A.T."/>
            <person name="Koren S."/>
            <person name="Bechman K.B."/>
            <person name="Herman A."/>
            <person name="Abrahante J.E."/>
            <person name="Garbe J."/>
        </authorList>
    </citation>
    <scope>NUCLEOTIDE SEQUENCE</scope>
    <source>
        <strain evidence="2">Duluth1</strain>
        <tissue evidence="2">Whole animal</tissue>
    </source>
</reference>
<proteinExistence type="predicted"/>
<comment type="caution">
    <text evidence="2">The sequence shown here is derived from an EMBL/GenBank/DDBJ whole genome shotgun (WGS) entry which is preliminary data.</text>
</comment>
<protein>
    <submittedName>
        <fullName evidence="2">Uncharacterized protein</fullName>
    </submittedName>
</protein>
<reference evidence="2" key="1">
    <citation type="journal article" date="2019" name="bioRxiv">
        <title>The Genome of the Zebra Mussel, Dreissena polymorpha: A Resource for Invasive Species Research.</title>
        <authorList>
            <person name="McCartney M.A."/>
            <person name="Auch B."/>
            <person name="Kono T."/>
            <person name="Mallez S."/>
            <person name="Zhang Y."/>
            <person name="Obille A."/>
            <person name="Becker A."/>
            <person name="Abrahante J.E."/>
            <person name="Garbe J."/>
            <person name="Badalamenti J.P."/>
            <person name="Herman A."/>
            <person name="Mangelson H."/>
            <person name="Liachko I."/>
            <person name="Sullivan S."/>
            <person name="Sone E.D."/>
            <person name="Koren S."/>
            <person name="Silverstein K.A.T."/>
            <person name="Beckman K.B."/>
            <person name="Gohl D.M."/>
        </authorList>
    </citation>
    <scope>NUCLEOTIDE SEQUENCE</scope>
    <source>
        <strain evidence="2">Duluth1</strain>
        <tissue evidence="2">Whole animal</tissue>
    </source>
</reference>
<organism evidence="2 3">
    <name type="scientific">Dreissena polymorpha</name>
    <name type="common">Zebra mussel</name>
    <name type="synonym">Mytilus polymorpha</name>
    <dbReference type="NCBI Taxonomy" id="45954"/>
    <lineage>
        <taxon>Eukaryota</taxon>
        <taxon>Metazoa</taxon>
        <taxon>Spiralia</taxon>
        <taxon>Lophotrochozoa</taxon>
        <taxon>Mollusca</taxon>
        <taxon>Bivalvia</taxon>
        <taxon>Autobranchia</taxon>
        <taxon>Heteroconchia</taxon>
        <taxon>Euheterodonta</taxon>
        <taxon>Imparidentia</taxon>
        <taxon>Neoheterodontei</taxon>
        <taxon>Myida</taxon>
        <taxon>Dreissenoidea</taxon>
        <taxon>Dreissenidae</taxon>
        <taxon>Dreissena</taxon>
    </lineage>
</organism>
<evidence type="ECO:0000313" key="2">
    <source>
        <dbReference type="EMBL" id="KAH3873436.1"/>
    </source>
</evidence>
<accession>A0A9D4RLN7</accession>
<dbReference type="EMBL" id="JAIWYP010000002">
    <property type="protein sequence ID" value="KAH3873436.1"/>
    <property type="molecule type" value="Genomic_DNA"/>
</dbReference>
<keyword evidence="3" id="KW-1185">Reference proteome</keyword>
<name>A0A9D4RLN7_DREPO</name>
<dbReference type="AlphaFoldDB" id="A0A9D4RLN7"/>
<feature type="transmembrane region" description="Helical" evidence="1">
    <location>
        <begin position="20"/>
        <end position="43"/>
    </location>
</feature>
<evidence type="ECO:0000256" key="1">
    <source>
        <dbReference type="SAM" id="Phobius"/>
    </source>
</evidence>
<evidence type="ECO:0000313" key="3">
    <source>
        <dbReference type="Proteomes" id="UP000828390"/>
    </source>
</evidence>
<keyword evidence="1" id="KW-1133">Transmembrane helix</keyword>
<dbReference type="Proteomes" id="UP000828390">
    <property type="component" value="Unassembled WGS sequence"/>
</dbReference>
<sequence length="51" mass="6066">MIGLQWSNVVKDPYNTEDDFNFRWCNIMMVIDSGIYFILGWYVRNVMPGES</sequence>
<gene>
    <name evidence="2" type="ORF">DPMN_036671</name>
</gene>
<keyword evidence="1" id="KW-0472">Membrane</keyword>
<keyword evidence="1" id="KW-0812">Transmembrane</keyword>